<protein>
    <recommendedName>
        <fullName evidence="5">DUF4352 domain-containing protein</fullName>
    </recommendedName>
</protein>
<keyword evidence="4" id="KW-1185">Reference proteome</keyword>
<feature type="chain" id="PRO_5036884147" description="DUF4352 domain-containing protein" evidence="2">
    <location>
        <begin position="24"/>
        <end position="231"/>
    </location>
</feature>
<gene>
    <name evidence="3" type="ORF">GCM10010915_00310</name>
</gene>
<dbReference type="PROSITE" id="PS51257">
    <property type="entry name" value="PROKAR_LIPOPROTEIN"/>
    <property type="match status" value="1"/>
</dbReference>
<sequence length="231" mass="24798">MRHGASMLASAALVLGLAACSSASDGEPGGANEPTSGPSQPATVSPDVEEPDGSRTDDAEEPVAGDMACADPYTGDTNETDEDVAEFRERIDQRGDETVVDLGETITVDYHDGIQNHHFEFTVHSVTKVDEFNDHAAEEGCFLVAELEAKALSGDYFIAPPYVMKNLRNADGDLIRTANDDLDVVLDNEDDGTSHGPVVYEISEEDGTGSSFFRFDVGHDGHTIVVRQDEF</sequence>
<dbReference type="AlphaFoldDB" id="A0A916XZM8"/>
<evidence type="ECO:0000256" key="2">
    <source>
        <dbReference type="SAM" id="SignalP"/>
    </source>
</evidence>
<feature type="signal peptide" evidence="2">
    <location>
        <begin position="1"/>
        <end position="23"/>
    </location>
</feature>
<keyword evidence="2" id="KW-0732">Signal</keyword>
<comment type="caution">
    <text evidence="3">The sequence shown here is derived from an EMBL/GenBank/DDBJ whole genome shotgun (WGS) entry which is preliminary data.</text>
</comment>
<organism evidence="3 4">
    <name type="scientific">Microbacterium faecale</name>
    <dbReference type="NCBI Taxonomy" id="1804630"/>
    <lineage>
        <taxon>Bacteria</taxon>
        <taxon>Bacillati</taxon>
        <taxon>Actinomycetota</taxon>
        <taxon>Actinomycetes</taxon>
        <taxon>Micrococcales</taxon>
        <taxon>Microbacteriaceae</taxon>
        <taxon>Microbacterium</taxon>
    </lineage>
</organism>
<evidence type="ECO:0000256" key="1">
    <source>
        <dbReference type="SAM" id="MobiDB-lite"/>
    </source>
</evidence>
<name>A0A916XZM8_9MICO</name>
<dbReference type="EMBL" id="BMHO01000001">
    <property type="protein sequence ID" value="GGD24263.1"/>
    <property type="molecule type" value="Genomic_DNA"/>
</dbReference>
<feature type="compositionally biased region" description="Polar residues" evidence="1">
    <location>
        <begin position="33"/>
        <end position="43"/>
    </location>
</feature>
<feature type="region of interest" description="Disordered" evidence="1">
    <location>
        <begin position="21"/>
        <end position="82"/>
    </location>
</feature>
<dbReference type="Proteomes" id="UP000633205">
    <property type="component" value="Unassembled WGS sequence"/>
</dbReference>
<evidence type="ECO:0008006" key="5">
    <source>
        <dbReference type="Google" id="ProtNLM"/>
    </source>
</evidence>
<reference evidence="3" key="1">
    <citation type="journal article" date="2014" name="Int. J. Syst. Evol. Microbiol.">
        <title>Complete genome sequence of Corynebacterium casei LMG S-19264T (=DSM 44701T), isolated from a smear-ripened cheese.</title>
        <authorList>
            <consortium name="US DOE Joint Genome Institute (JGI-PGF)"/>
            <person name="Walter F."/>
            <person name="Albersmeier A."/>
            <person name="Kalinowski J."/>
            <person name="Ruckert C."/>
        </authorList>
    </citation>
    <scope>NUCLEOTIDE SEQUENCE</scope>
    <source>
        <strain evidence="3">CGMCC 1.15152</strain>
    </source>
</reference>
<accession>A0A916XZM8</accession>
<evidence type="ECO:0000313" key="3">
    <source>
        <dbReference type="EMBL" id="GGD24263.1"/>
    </source>
</evidence>
<evidence type="ECO:0000313" key="4">
    <source>
        <dbReference type="Proteomes" id="UP000633205"/>
    </source>
</evidence>
<proteinExistence type="predicted"/>
<reference evidence="3" key="2">
    <citation type="submission" date="2020-09" db="EMBL/GenBank/DDBJ databases">
        <authorList>
            <person name="Sun Q."/>
            <person name="Zhou Y."/>
        </authorList>
    </citation>
    <scope>NUCLEOTIDE SEQUENCE</scope>
    <source>
        <strain evidence="3">CGMCC 1.15152</strain>
    </source>
</reference>